<reference evidence="1 2" key="1">
    <citation type="submission" date="2018-11" db="EMBL/GenBank/DDBJ databases">
        <authorList>
            <consortium name="Pathogen Informatics"/>
        </authorList>
    </citation>
    <scope>NUCLEOTIDE SEQUENCE [LARGE SCALE GENOMIC DNA]</scope>
    <source>
        <strain>Denwood</strain>
        <strain evidence="2">Zambia</strain>
    </source>
</reference>
<name>A0A3P8BT73_9TREM</name>
<proteinExistence type="predicted"/>
<gene>
    <name evidence="1" type="ORF">SMTD_LOCUS1153</name>
</gene>
<dbReference type="EMBL" id="UZAL01001205">
    <property type="protein sequence ID" value="VDO75885.1"/>
    <property type="molecule type" value="Genomic_DNA"/>
</dbReference>
<dbReference type="Proteomes" id="UP000269396">
    <property type="component" value="Unassembled WGS sequence"/>
</dbReference>
<protein>
    <submittedName>
        <fullName evidence="1">Uncharacterized protein</fullName>
    </submittedName>
</protein>
<sequence length="40" mass="4693">MTGLNNHQIQSARIHNSIVLPSHPHWNTMQIVDRNYELLN</sequence>
<evidence type="ECO:0000313" key="1">
    <source>
        <dbReference type="EMBL" id="VDO75885.1"/>
    </source>
</evidence>
<dbReference type="AlphaFoldDB" id="A0A3P8BT73"/>
<keyword evidence="2" id="KW-1185">Reference proteome</keyword>
<accession>A0A3P8BT73</accession>
<evidence type="ECO:0000313" key="2">
    <source>
        <dbReference type="Proteomes" id="UP000269396"/>
    </source>
</evidence>
<organism evidence="1 2">
    <name type="scientific">Schistosoma mattheei</name>
    <dbReference type="NCBI Taxonomy" id="31246"/>
    <lineage>
        <taxon>Eukaryota</taxon>
        <taxon>Metazoa</taxon>
        <taxon>Spiralia</taxon>
        <taxon>Lophotrochozoa</taxon>
        <taxon>Platyhelminthes</taxon>
        <taxon>Trematoda</taxon>
        <taxon>Digenea</taxon>
        <taxon>Strigeidida</taxon>
        <taxon>Schistosomatoidea</taxon>
        <taxon>Schistosomatidae</taxon>
        <taxon>Schistosoma</taxon>
    </lineage>
</organism>